<comment type="function">
    <text evidence="5">Acts as an anti-CsrA protein, binds CsrA and prevents it from repressing translation of its target genes, one of which is flagellin. Binds to flagellin and participates in the assembly of the flagellum.</text>
</comment>
<keyword evidence="2 5" id="KW-1005">Bacterial flagellum biogenesis</keyword>
<gene>
    <name evidence="5 6" type="primary">fliW</name>
    <name evidence="6" type="ORF">H8R92_03270</name>
</gene>
<comment type="subunit">
    <text evidence="5">Interacts with translational regulator CsrA and flagellin(s).</text>
</comment>
<evidence type="ECO:0000256" key="1">
    <source>
        <dbReference type="ARBA" id="ARBA00022490"/>
    </source>
</evidence>
<evidence type="ECO:0000256" key="3">
    <source>
        <dbReference type="ARBA" id="ARBA00022845"/>
    </source>
</evidence>
<protein>
    <recommendedName>
        <fullName evidence="5">Flagellar assembly factor FliW</fullName>
    </recommendedName>
</protein>
<keyword evidence="6" id="KW-0966">Cell projection</keyword>
<dbReference type="SUPFAM" id="SSF141457">
    <property type="entry name" value="BH3618-like"/>
    <property type="match status" value="1"/>
</dbReference>
<dbReference type="AlphaFoldDB" id="A0A8I0A5I4"/>
<dbReference type="GO" id="GO:0044780">
    <property type="term" value="P:bacterial-type flagellum assembly"/>
    <property type="evidence" value="ECO:0007669"/>
    <property type="project" value="UniProtKB-UniRule"/>
</dbReference>
<comment type="similarity">
    <text evidence="5">Belongs to the FliW family.</text>
</comment>
<dbReference type="Proteomes" id="UP000662088">
    <property type="component" value="Unassembled WGS sequence"/>
</dbReference>
<dbReference type="EMBL" id="JACOOQ010000003">
    <property type="protein sequence ID" value="MBC5639465.1"/>
    <property type="molecule type" value="Genomic_DNA"/>
</dbReference>
<evidence type="ECO:0000256" key="2">
    <source>
        <dbReference type="ARBA" id="ARBA00022795"/>
    </source>
</evidence>
<keyword evidence="7" id="KW-1185">Reference proteome</keyword>
<comment type="subcellular location">
    <subcellularLocation>
        <location evidence="5">Cytoplasm</location>
    </subcellularLocation>
</comment>
<keyword evidence="3 5" id="KW-0810">Translation regulation</keyword>
<dbReference type="GO" id="GO:0006417">
    <property type="term" value="P:regulation of translation"/>
    <property type="evidence" value="ECO:0007669"/>
    <property type="project" value="UniProtKB-KW"/>
</dbReference>
<sequence>MEVISPVHGKITYDENEIIKFEKTILGFDELHNFILRKVENSNFTILQSIEDEKISFVLVSPFDVESDYEIKLSNETIERIKAKFASDVSVFSLVTLSSDIKKITANLKAPVVINVNENLGEQVIIDKEKYKIKHPLVKE</sequence>
<dbReference type="Pfam" id="PF02623">
    <property type="entry name" value="FliW"/>
    <property type="match status" value="1"/>
</dbReference>
<evidence type="ECO:0000256" key="5">
    <source>
        <dbReference type="HAMAP-Rule" id="MF_01185"/>
    </source>
</evidence>
<keyword evidence="6" id="KW-0282">Flagellum</keyword>
<dbReference type="InterPro" id="IPR003775">
    <property type="entry name" value="Flagellar_assembly_factor_FliW"/>
</dbReference>
<reference evidence="6" key="1">
    <citation type="submission" date="2020-08" db="EMBL/GenBank/DDBJ databases">
        <title>Genome public.</title>
        <authorList>
            <person name="Liu C."/>
            <person name="Sun Q."/>
        </authorList>
    </citation>
    <scope>NUCLEOTIDE SEQUENCE</scope>
    <source>
        <strain evidence="6">NSJ-42</strain>
    </source>
</reference>
<dbReference type="HAMAP" id="MF_01185">
    <property type="entry name" value="FliW"/>
    <property type="match status" value="1"/>
</dbReference>
<dbReference type="PANTHER" id="PTHR39190">
    <property type="entry name" value="FLAGELLAR ASSEMBLY FACTOR FLIW"/>
    <property type="match status" value="1"/>
</dbReference>
<dbReference type="GO" id="GO:0005737">
    <property type="term" value="C:cytoplasm"/>
    <property type="evidence" value="ECO:0007669"/>
    <property type="project" value="UniProtKB-SubCell"/>
</dbReference>
<comment type="caution">
    <text evidence="6">The sequence shown here is derived from an EMBL/GenBank/DDBJ whole genome shotgun (WGS) entry which is preliminary data.</text>
</comment>
<accession>A0A8I0A5I4</accession>
<proteinExistence type="inferred from homology"/>
<dbReference type="RefSeq" id="WP_186834724.1">
    <property type="nucleotide sequence ID" value="NZ_JACOOQ010000003.1"/>
</dbReference>
<name>A0A8I0A5I4_9CLOT</name>
<keyword evidence="6" id="KW-0969">Cilium</keyword>
<evidence type="ECO:0000313" key="6">
    <source>
        <dbReference type="EMBL" id="MBC5639465.1"/>
    </source>
</evidence>
<evidence type="ECO:0000256" key="4">
    <source>
        <dbReference type="ARBA" id="ARBA00023186"/>
    </source>
</evidence>
<dbReference type="Gene3D" id="2.30.290.10">
    <property type="entry name" value="BH3618-like"/>
    <property type="match status" value="1"/>
</dbReference>
<dbReference type="NCBIfam" id="NF009793">
    <property type="entry name" value="PRK13285.1-1"/>
    <property type="match status" value="1"/>
</dbReference>
<keyword evidence="1 5" id="KW-0963">Cytoplasm</keyword>
<keyword evidence="4 5" id="KW-0143">Chaperone</keyword>
<dbReference type="InterPro" id="IPR024046">
    <property type="entry name" value="Flagellar_assmbl_FliW_dom_sf"/>
</dbReference>
<evidence type="ECO:0000313" key="7">
    <source>
        <dbReference type="Proteomes" id="UP000662088"/>
    </source>
</evidence>
<organism evidence="6 7">
    <name type="scientific">Clostridium lentum</name>
    <dbReference type="NCBI Taxonomy" id="2763037"/>
    <lineage>
        <taxon>Bacteria</taxon>
        <taxon>Bacillati</taxon>
        <taxon>Bacillota</taxon>
        <taxon>Clostridia</taxon>
        <taxon>Eubacteriales</taxon>
        <taxon>Clostridiaceae</taxon>
        <taxon>Clostridium</taxon>
    </lineage>
</organism>
<dbReference type="PANTHER" id="PTHR39190:SF1">
    <property type="entry name" value="FLAGELLAR ASSEMBLY FACTOR FLIW"/>
    <property type="match status" value="1"/>
</dbReference>